<reference evidence="5 6" key="1">
    <citation type="submission" date="2016-11" db="EMBL/GenBank/DDBJ databases">
        <authorList>
            <person name="Jaros S."/>
            <person name="Januszkiewicz K."/>
            <person name="Wedrychowicz H."/>
        </authorList>
    </citation>
    <scope>NUCLEOTIDE SEQUENCE [LARGE SCALE GENOMIC DNA]</scope>
    <source>
        <strain evidence="5 6">DSM 15212</strain>
    </source>
</reference>
<dbReference type="PROSITE" id="PS00211">
    <property type="entry name" value="ABC_TRANSPORTER_1"/>
    <property type="match status" value="1"/>
</dbReference>
<dbReference type="STRING" id="1121301.SAMN02745912_01970"/>
<dbReference type="SMART" id="SM00382">
    <property type="entry name" value="AAA"/>
    <property type="match status" value="1"/>
</dbReference>
<sequence length="213" mass="24587">MEIEVKDISKKYGNLQVLRNFNIKLEEKRISAILGPSGCGKTTLLNIISGLEKYDSGSIIGIENKKFSYIFQEDRLLPWSSVEENIHFVLKKDYKDQEIINITDKYLKIVGLEEYRHYYPNQLSGGMKQRVAIARAFAYPSDILLMDEPFKGLDMELKKNLIEAFISLWKKDKRTVIFVTHDMDEAMRLADYIFILGGKPLAIKEKVVTNAKK</sequence>
<dbReference type="GO" id="GO:0005524">
    <property type="term" value="F:ATP binding"/>
    <property type="evidence" value="ECO:0007669"/>
    <property type="project" value="UniProtKB-KW"/>
</dbReference>
<evidence type="ECO:0000313" key="5">
    <source>
        <dbReference type="EMBL" id="SHK01992.1"/>
    </source>
</evidence>
<dbReference type="InterPro" id="IPR027417">
    <property type="entry name" value="P-loop_NTPase"/>
</dbReference>
<evidence type="ECO:0000256" key="3">
    <source>
        <dbReference type="ARBA" id="ARBA00022840"/>
    </source>
</evidence>
<dbReference type="GO" id="GO:0016887">
    <property type="term" value="F:ATP hydrolysis activity"/>
    <property type="evidence" value="ECO:0007669"/>
    <property type="project" value="InterPro"/>
</dbReference>
<dbReference type="PANTHER" id="PTHR42781">
    <property type="entry name" value="SPERMIDINE/PUTRESCINE IMPORT ATP-BINDING PROTEIN POTA"/>
    <property type="match status" value="1"/>
</dbReference>
<organism evidence="5 6">
    <name type="scientific">Paramaledivibacter caminithermalis (strain DSM 15212 / CIP 107654 / DViRD3)</name>
    <name type="common">Clostridium caminithermale</name>
    <dbReference type="NCBI Taxonomy" id="1121301"/>
    <lineage>
        <taxon>Bacteria</taxon>
        <taxon>Bacillati</taxon>
        <taxon>Bacillota</taxon>
        <taxon>Clostridia</taxon>
        <taxon>Peptostreptococcales</taxon>
        <taxon>Caminicellaceae</taxon>
        <taxon>Paramaledivibacter</taxon>
    </lineage>
</organism>
<dbReference type="RefSeq" id="WP_165613064.1">
    <property type="nucleotide sequence ID" value="NZ_FRAG01000021.1"/>
</dbReference>
<dbReference type="Gene3D" id="3.40.50.300">
    <property type="entry name" value="P-loop containing nucleotide triphosphate hydrolases"/>
    <property type="match status" value="1"/>
</dbReference>
<dbReference type="Pfam" id="PF00005">
    <property type="entry name" value="ABC_tran"/>
    <property type="match status" value="1"/>
</dbReference>
<keyword evidence="3 5" id="KW-0067">ATP-binding</keyword>
<dbReference type="InterPro" id="IPR017871">
    <property type="entry name" value="ABC_transporter-like_CS"/>
</dbReference>
<keyword evidence="6" id="KW-1185">Reference proteome</keyword>
<dbReference type="Proteomes" id="UP000184465">
    <property type="component" value="Unassembled WGS sequence"/>
</dbReference>
<keyword evidence="1" id="KW-0813">Transport</keyword>
<dbReference type="InterPro" id="IPR003593">
    <property type="entry name" value="AAA+_ATPase"/>
</dbReference>
<proteinExistence type="predicted"/>
<evidence type="ECO:0000256" key="2">
    <source>
        <dbReference type="ARBA" id="ARBA00022741"/>
    </source>
</evidence>
<dbReference type="PANTHER" id="PTHR42781:SF8">
    <property type="entry name" value="BICARBONATE TRANSPORT ATP-BINDING PROTEIN CMPC"/>
    <property type="match status" value="1"/>
</dbReference>
<feature type="domain" description="ABC transporter" evidence="4">
    <location>
        <begin position="3"/>
        <end position="211"/>
    </location>
</feature>
<dbReference type="AlphaFoldDB" id="A0A1M6P294"/>
<name>A0A1M6P294_PARC5</name>
<keyword evidence="2" id="KW-0547">Nucleotide-binding</keyword>
<dbReference type="PROSITE" id="PS50893">
    <property type="entry name" value="ABC_TRANSPORTER_2"/>
    <property type="match status" value="1"/>
</dbReference>
<evidence type="ECO:0000313" key="6">
    <source>
        <dbReference type="Proteomes" id="UP000184465"/>
    </source>
</evidence>
<protein>
    <submittedName>
        <fullName evidence="5">NitT/TauT family transport system ATP-binding protein</fullName>
    </submittedName>
</protein>
<dbReference type="SUPFAM" id="SSF52540">
    <property type="entry name" value="P-loop containing nucleoside triphosphate hydrolases"/>
    <property type="match status" value="1"/>
</dbReference>
<dbReference type="InterPro" id="IPR003439">
    <property type="entry name" value="ABC_transporter-like_ATP-bd"/>
</dbReference>
<evidence type="ECO:0000256" key="1">
    <source>
        <dbReference type="ARBA" id="ARBA00022448"/>
    </source>
</evidence>
<gene>
    <name evidence="5" type="ORF">SAMN02745912_01970</name>
</gene>
<evidence type="ECO:0000259" key="4">
    <source>
        <dbReference type="PROSITE" id="PS50893"/>
    </source>
</evidence>
<accession>A0A1M6P294</accession>
<dbReference type="InterPro" id="IPR050093">
    <property type="entry name" value="ABC_SmlMolc_Importer"/>
</dbReference>
<dbReference type="EMBL" id="FRAG01000021">
    <property type="protein sequence ID" value="SHK01992.1"/>
    <property type="molecule type" value="Genomic_DNA"/>
</dbReference>